<accession>M0N4W6</accession>
<comment type="cofactor">
    <cofactor evidence="1">
        <name>Zn(2+)</name>
        <dbReference type="ChEBI" id="CHEBI:29105"/>
    </cofactor>
</comment>
<proteinExistence type="inferred from homology"/>
<evidence type="ECO:0000256" key="5">
    <source>
        <dbReference type="ARBA" id="ARBA00022857"/>
    </source>
</evidence>
<evidence type="ECO:0000256" key="2">
    <source>
        <dbReference type="ARBA" id="ARBA00022723"/>
    </source>
</evidence>
<dbReference type="Pfam" id="PF08240">
    <property type="entry name" value="ADH_N"/>
    <property type="match status" value="1"/>
</dbReference>
<evidence type="ECO:0000256" key="8">
    <source>
        <dbReference type="ARBA" id="ARBA00023277"/>
    </source>
</evidence>
<evidence type="ECO:0000256" key="1">
    <source>
        <dbReference type="ARBA" id="ARBA00001947"/>
    </source>
</evidence>
<dbReference type="OrthoDB" id="41394at2157"/>
<dbReference type="SUPFAM" id="SSF50129">
    <property type="entry name" value="GroES-like"/>
    <property type="match status" value="1"/>
</dbReference>
<sequence length="356" mass="38680">MKAVVVRQGETEPTVIEVDEPTPEPGEALLRTLRVGIDGTDHEVIEGNHGGFPDGDEYQILGHEAVAVVADANGTDLDEGQLVVPTVRRPREDGNEYFERGEPDMAPDGQYVERGIVGAHGYMTELFTSAPRYLVPVPDAFAESGFLVEPISNTEKALEHAHATRSAFEWTPETGLVLGNGPLGLLTLAMLASEPTDFSRTYCLGRRDRPDPTIDIIERLGATYVDSRETPVAAIPDAHEPMDFVYEATGYAKHAFETVHALRSNGVGALLGIPDDWTFEIDGGAFHREIVLQNKALFGSVNSNVRHYEAAIDSLSAFPDWLVDDLITGVHEPAAAPAAFETSDETIKTVVEFDTV</sequence>
<comment type="similarity">
    <text evidence="9">Belongs to the zinc-containing alcohol dehydrogenase family. Glucose 1-dehydrogenase subfamily.</text>
</comment>
<dbReference type="InterPro" id="IPR026583">
    <property type="entry name" value="Glc_1-DH_arc"/>
</dbReference>
<dbReference type="RefSeq" id="WP_005043281.1">
    <property type="nucleotide sequence ID" value="NZ_AOME01000054.1"/>
</dbReference>
<feature type="binding site" evidence="9">
    <location>
        <begin position="271"/>
        <end position="273"/>
    </location>
    <ligand>
        <name>NADP(+)</name>
        <dbReference type="ChEBI" id="CHEBI:58349"/>
    </ligand>
</feature>
<evidence type="ECO:0000256" key="4">
    <source>
        <dbReference type="ARBA" id="ARBA00022833"/>
    </source>
</evidence>
<evidence type="ECO:0000256" key="7">
    <source>
        <dbReference type="ARBA" id="ARBA00023027"/>
    </source>
</evidence>
<feature type="binding site" evidence="9">
    <location>
        <position position="149"/>
    </location>
    <ligand>
        <name>substrate</name>
    </ligand>
</feature>
<dbReference type="GO" id="GO:0047935">
    <property type="term" value="F:glucose 1-dehydrogenase (NADP+) activity"/>
    <property type="evidence" value="ECO:0007669"/>
    <property type="project" value="RHEA"/>
</dbReference>
<evidence type="ECO:0000256" key="3">
    <source>
        <dbReference type="ARBA" id="ARBA00022741"/>
    </source>
</evidence>
<dbReference type="InterPro" id="IPR013154">
    <property type="entry name" value="ADH-like_N"/>
</dbReference>
<dbReference type="GO" id="GO:0008270">
    <property type="term" value="F:zinc ion binding"/>
    <property type="evidence" value="ECO:0007669"/>
    <property type="project" value="UniProtKB-UniRule"/>
</dbReference>
<dbReference type="Gene3D" id="3.90.180.10">
    <property type="entry name" value="Medium-chain alcohol dehydrogenases, catalytic domain"/>
    <property type="match status" value="1"/>
</dbReference>
<dbReference type="GO" id="GO:0070403">
    <property type="term" value="F:NAD+ binding"/>
    <property type="evidence" value="ECO:0007669"/>
    <property type="project" value="UniProtKB-UniRule"/>
</dbReference>
<keyword evidence="13" id="KW-1185">Reference proteome</keyword>
<feature type="binding site" evidence="9">
    <location>
        <begin position="206"/>
        <end position="207"/>
    </location>
    <ligand>
        <name>NADP(+)</name>
        <dbReference type="ChEBI" id="CHEBI:58349"/>
    </ligand>
</feature>
<feature type="binding site" evidence="9">
    <location>
        <position position="40"/>
    </location>
    <ligand>
        <name>substrate</name>
    </ligand>
</feature>
<keyword evidence="3 9" id="KW-0547">Nucleotide-binding</keyword>
<dbReference type="CDD" id="cd08230">
    <property type="entry name" value="glucose_DH"/>
    <property type="match status" value="1"/>
</dbReference>
<evidence type="ECO:0000256" key="6">
    <source>
        <dbReference type="ARBA" id="ARBA00023002"/>
    </source>
</evidence>
<dbReference type="AlphaFoldDB" id="M0N4W6"/>
<keyword evidence="7 9" id="KW-0520">NAD</keyword>
<dbReference type="Pfam" id="PF16912">
    <property type="entry name" value="Glu_dehyd_C"/>
    <property type="match status" value="1"/>
</dbReference>
<organism evidence="12 13">
    <name type="scientific">Halococcus salifodinae DSM 8989</name>
    <dbReference type="NCBI Taxonomy" id="1227456"/>
    <lineage>
        <taxon>Archaea</taxon>
        <taxon>Methanobacteriati</taxon>
        <taxon>Methanobacteriota</taxon>
        <taxon>Stenosarchaea group</taxon>
        <taxon>Halobacteria</taxon>
        <taxon>Halobacteriales</taxon>
        <taxon>Halococcaceae</taxon>
        <taxon>Halococcus</taxon>
    </lineage>
</organism>
<dbReference type="GO" id="GO:0005536">
    <property type="term" value="F:D-glucose binding"/>
    <property type="evidence" value="ECO:0007669"/>
    <property type="project" value="UniProtKB-UniRule"/>
</dbReference>
<dbReference type="PANTHER" id="PTHR43189">
    <property type="entry name" value="ZINC-TYPE ALCOHOL DEHYDROGENASE-LIKE PROTEIN C1198.01-RELATED"/>
    <property type="match status" value="1"/>
</dbReference>
<feature type="binding site" evidence="9">
    <location>
        <begin position="180"/>
        <end position="183"/>
    </location>
    <ligand>
        <name>NADP(+)</name>
        <dbReference type="ChEBI" id="CHEBI:58349"/>
    </ligand>
</feature>
<evidence type="ECO:0000259" key="11">
    <source>
        <dbReference type="Pfam" id="PF16912"/>
    </source>
</evidence>
<dbReference type="InterPro" id="IPR036291">
    <property type="entry name" value="NAD(P)-bd_dom_sf"/>
</dbReference>
<evidence type="ECO:0000313" key="13">
    <source>
        <dbReference type="Proteomes" id="UP000011625"/>
    </source>
</evidence>
<dbReference type="InterPro" id="IPR031640">
    <property type="entry name" value="Glu_dehyd_C"/>
</dbReference>
<protein>
    <recommendedName>
        <fullName evidence="9">Glucose 1-dehydrogenase</fullName>
        <shortName evidence="9">GDH</shortName>
        <shortName evidence="9">GlcDH</shortName>
        <ecNumber evidence="9">1.1.1.47</ecNumber>
    </recommendedName>
</protein>
<dbReference type="GO" id="GO:0019595">
    <property type="term" value="P:non-phosphorylated glucose catabolic process"/>
    <property type="evidence" value="ECO:0007669"/>
    <property type="project" value="UniProtKB-UniRule"/>
</dbReference>
<feature type="binding site" evidence="9">
    <location>
        <begin position="300"/>
        <end position="302"/>
    </location>
    <ligand>
        <name>NADP(+)</name>
        <dbReference type="ChEBI" id="CHEBI:58349"/>
    </ligand>
</feature>
<dbReference type="InterPro" id="IPR011032">
    <property type="entry name" value="GroES-like_sf"/>
</dbReference>
<dbReference type="Proteomes" id="UP000011625">
    <property type="component" value="Unassembled WGS sequence"/>
</dbReference>
<feature type="domain" description="Glucose dehydrogenase C-terminal" evidence="11">
    <location>
        <begin position="142"/>
        <end position="353"/>
    </location>
</feature>
<feature type="binding site" evidence="9">
    <location>
        <position position="113"/>
    </location>
    <ligand>
        <name>substrate</name>
    </ligand>
</feature>
<keyword evidence="4 9" id="KW-0862">Zinc</keyword>
<feature type="domain" description="Alcohol dehydrogenase-like N-terminal" evidence="10">
    <location>
        <begin position="25"/>
        <end position="139"/>
    </location>
</feature>
<comment type="caution">
    <text evidence="9">Lacks conserved residue(s) required for the propagation of feature annotation.</text>
</comment>
<evidence type="ECO:0000256" key="9">
    <source>
        <dbReference type="HAMAP-Rule" id="MF_02127"/>
    </source>
</evidence>
<evidence type="ECO:0000313" key="12">
    <source>
        <dbReference type="EMBL" id="EMA52573.1"/>
    </source>
</evidence>
<dbReference type="HAMAP" id="MF_02127">
    <property type="entry name" value="Glucose_DH"/>
    <property type="match status" value="1"/>
</dbReference>
<dbReference type="PATRIC" id="fig|1227456.3.peg.2177"/>
<comment type="caution">
    <text evidence="12">The sequence shown here is derived from an EMBL/GenBank/DDBJ whole genome shotgun (WGS) entry which is preliminary data.</text>
</comment>
<keyword evidence="8 9" id="KW-0119">Carbohydrate metabolism</keyword>
<dbReference type="Gene3D" id="3.40.50.720">
    <property type="entry name" value="NAD(P)-binding Rossmann-like Domain"/>
    <property type="match status" value="1"/>
</dbReference>
<keyword evidence="2 9" id="KW-0479">Metal-binding</keyword>
<dbReference type="GO" id="GO:0070401">
    <property type="term" value="F:NADP+ binding"/>
    <property type="evidence" value="ECO:0007669"/>
    <property type="project" value="UniProtKB-UniRule"/>
</dbReference>
<evidence type="ECO:0000259" key="10">
    <source>
        <dbReference type="Pfam" id="PF08240"/>
    </source>
</evidence>
<dbReference type="PANTHER" id="PTHR43189:SF2">
    <property type="entry name" value="GLUCOSE 1-DEHYDROGENASE"/>
    <property type="match status" value="1"/>
</dbReference>
<reference evidence="12 13" key="1">
    <citation type="journal article" date="2014" name="PLoS Genet.">
        <title>Phylogenetically driven sequencing of extremely halophilic archaea reveals strategies for static and dynamic osmo-response.</title>
        <authorList>
            <person name="Becker E.A."/>
            <person name="Seitzer P.M."/>
            <person name="Tritt A."/>
            <person name="Larsen D."/>
            <person name="Krusor M."/>
            <person name="Yao A.I."/>
            <person name="Wu D."/>
            <person name="Madern D."/>
            <person name="Eisen J.A."/>
            <person name="Darling A.E."/>
            <person name="Facciotti M.T."/>
        </authorList>
    </citation>
    <scope>NUCLEOTIDE SEQUENCE [LARGE SCALE GENOMIC DNA]</scope>
    <source>
        <strain evidence="12 13">DSM 8989</strain>
    </source>
</reference>
<name>M0N4W6_9EURY</name>
<feature type="binding site" evidence="9">
    <location>
        <position position="302"/>
    </location>
    <ligand>
        <name>substrate</name>
    </ligand>
</feature>
<dbReference type="EC" id="1.1.1.47" evidence="9"/>
<gene>
    <name evidence="9" type="primary">gdh</name>
    <name evidence="12" type="ORF">C450_10758</name>
</gene>
<feature type="binding site" evidence="9">
    <location>
        <position position="153"/>
    </location>
    <ligand>
        <name>substrate</name>
    </ligand>
</feature>
<dbReference type="STRING" id="1227456.C450_10758"/>
<keyword evidence="5 9" id="KW-0521">NADP</keyword>
<dbReference type="SUPFAM" id="SSF51735">
    <property type="entry name" value="NAD(P)-binding Rossmann-fold domains"/>
    <property type="match status" value="1"/>
</dbReference>
<dbReference type="GO" id="GO:0047934">
    <property type="term" value="F:glucose 1-dehydrogenase (NAD+) activity"/>
    <property type="evidence" value="ECO:0007669"/>
    <property type="project" value="RHEA"/>
</dbReference>
<keyword evidence="6 9" id="KW-0560">Oxidoreductase</keyword>
<comment type="catalytic activity">
    <reaction evidence="9">
        <text>D-glucose + NAD(+) = D-glucono-1,5-lactone + NADH + H(+)</text>
        <dbReference type="Rhea" id="RHEA:14293"/>
        <dbReference type="ChEBI" id="CHEBI:4167"/>
        <dbReference type="ChEBI" id="CHEBI:15378"/>
        <dbReference type="ChEBI" id="CHEBI:16217"/>
        <dbReference type="ChEBI" id="CHEBI:57540"/>
        <dbReference type="ChEBI" id="CHEBI:57945"/>
        <dbReference type="EC" id="1.1.1.47"/>
    </reaction>
</comment>
<comment type="function">
    <text evidence="9">Catalyzes the NAD(P)(+)-dependent oxidation of D-glucose to D-gluconate via gluconolactone. Can utilize both NAD(+) and NADP(+) as electron acceptor. Is involved in the degradation of glucose through a modified Entner-Doudoroff pathway.</text>
</comment>
<dbReference type="EMBL" id="AOME01000054">
    <property type="protein sequence ID" value="EMA52573.1"/>
    <property type="molecule type" value="Genomic_DNA"/>
</dbReference>
<comment type="catalytic activity">
    <reaction evidence="9">
        <text>D-glucose + NADP(+) = D-glucono-1,5-lactone + NADPH + H(+)</text>
        <dbReference type="Rhea" id="RHEA:14405"/>
        <dbReference type="ChEBI" id="CHEBI:4167"/>
        <dbReference type="ChEBI" id="CHEBI:15378"/>
        <dbReference type="ChEBI" id="CHEBI:16217"/>
        <dbReference type="ChEBI" id="CHEBI:57783"/>
        <dbReference type="ChEBI" id="CHEBI:58349"/>
        <dbReference type="EC" id="1.1.1.47"/>
    </reaction>
</comment>